<reference evidence="1 2" key="1">
    <citation type="submission" date="2017-01" db="EMBL/GenBank/DDBJ databases">
        <authorList>
            <person name="Mah S.A."/>
            <person name="Swanson W.J."/>
            <person name="Moy G.W."/>
            <person name="Vacquier V.D."/>
        </authorList>
    </citation>
    <scope>NUCLEOTIDE SEQUENCE [LARGE SCALE GENOMIC DNA]</scope>
    <source>
        <strain evidence="1 2">DCY110</strain>
    </source>
</reference>
<evidence type="ECO:0000313" key="2">
    <source>
        <dbReference type="Proteomes" id="UP000186609"/>
    </source>
</evidence>
<dbReference type="STRING" id="1842727.RD110_25230"/>
<dbReference type="OrthoDB" id="8900444at2"/>
<dbReference type="Proteomes" id="UP000186609">
    <property type="component" value="Chromosome"/>
</dbReference>
<dbReference type="AlphaFoldDB" id="A0A1P8K277"/>
<dbReference type="KEGG" id="rhy:RD110_25230"/>
<protein>
    <recommendedName>
        <fullName evidence="3">YqjK-like protein</fullName>
    </recommendedName>
</protein>
<gene>
    <name evidence="1" type="ORF">RD110_25230</name>
</gene>
<evidence type="ECO:0008006" key="3">
    <source>
        <dbReference type="Google" id="ProtNLM"/>
    </source>
</evidence>
<dbReference type="EMBL" id="CP019236">
    <property type="protein sequence ID" value="APW40100.1"/>
    <property type="molecule type" value="Genomic_DNA"/>
</dbReference>
<dbReference type="RefSeq" id="WP_076203373.1">
    <property type="nucleotide sequence ID" value="NZ_CP019236.1"/>
</dbReference>
<evidence type="ECO:0000313" key="1">
    <source>
        <dbReference type="EMBL" id="APW40100.1"/>
    </source>
</evidence>
<dbReference type="InterPro" id="IPR025612">
    <property type="entry name" value="YqjK"/>
</dbReference>
<dbReference type="Pfam" id="PF13997">
    <property type="entry name" value="YqjK"/>
    <property type="match status" value="1"/>
</dbReference>
<sequence>MKKTLAELQLERALLIERIAAERTVLARQLAPFQRAAETSDKVSAFVARITAYVREHPLTMAAALGLLALLKPRSSLRWAQRGFMLWRSWRVLRAWQPVGLLQKLRRFL</sequence>
<accession>A0A1P8K277</accession>
<name>A0A1P8K277_9BURK</name>
<organism evidence="1 2">
    <name type="scientific">Rhodoferax koreensis</name>
    <dbReference type="NCBI Taxonomy" id="1842727"/>
    <lineage>
        <taxon>Bacteria</taxon>
        <taxon>Pseudomonadati</taxon>
        <taxon>Pseudomonadota</taxon>
        <taxon>Betaproteobacteria</taxon>
        <taxon>Burkholderiales</taxon>
        <taxon>Comamonadaceae</taxon>
        <taxon>Rhodoferax</taxon>
    </lineage>
</organism>
<keyword evidence="2" id="KW-1185">Reference proteome</keyword>
<proteinExistence type="predicted"/>